<dbReference type="EMBL" id="VICG01000016">
    <property type="protein sequence ID" value="KAA8563622.1"/>
    <property type="molecule type" value="Genomic_DNA"/>
</dbReference>
<accession>A0A5M9J743</accession>
<proteinExistence type="predicted"/>
<evidence type="ECO:0000256" key="3">
    <source>
        <dbReference type="ARBA" id="ARBA00022833"/>
    </source>
</evidence>
<keyword evidence="5" id="KW-0238">DNA-binding</keyword>
<dbReference type="Proteomes" id="UP000322873">
    <property type="component" value="Unassembled WGS sequence"/>
</dbReference>
<dbReference type="Gene3D" id="4.10.240.10">
    <property type="entry name" value="Zn(2)-C6 fungal-type DNA-binding domain"/>
    <property type="match status" value="1"/>
</dbReference>
<dbReference type="PROSITE" id="PS50048">
    <property type="entry name" value="ZN2_CY6_FUNGAL_2"/>
    <property type="match status" value="1"/>
</dbReference>
<reference evidence="10 11" key="1">
    <citation type="submission" date="2019-06" db="EMBL/GenBank/DDBJ databases">
        <title>Genome Sequence of the Brown Rot Fungal Pathogen Monilinia fructicola.</title>
        <authorList>
            <person name="De Miccolis Angelini R.M."/>
            <person name="Landi L."/>
            <person name="Abate D."/>
            <person name="Pollastro S."/>
            <person name="Romanazzi G."/>
            <person name="Faretra F."/>
        </authorList>
    </citation>
    <scope>NUCLEOTIDE SEQUENCE [LARGE SCALE GENOMIC DNA]</scope>
    <source>
        <strain evidence="10 11">Mfrc123</strain>
    </source>
</reference>
<dbReference type="GO" id="GO:0001216">
    <property type="term" value="F:DNA-binding transcription activator activity"/>
    <property type="evidence" value="ECO:0007669"/>
    <property type="project" value="UniProtKB-ARBA"/>
</dbReference>
<dbReference type="PROSITE" id="PS00463">
    <property type="entry name" value="ZN2_CY6_FUNGAL_1"/>
    <property type="match status" value="1"/>
</dbReference>
<keyword evidence="11" id="KW-1185">Reference proteome</keyword>
<dbReference type="InterPro" id="IPR001138">
    <property type="entry name" value="Zn2Cys6_DnaBD"/>
</dbReference>
<protein>
    <recommendedName>
        <fullName evidence="9">Zn(2)-C6 fungal-type domain-containing protein</fullName>
    </recommendedName>
</protein>
<keyword evidence="7" id="KW-0539">Nucleus</keyword>
<dbReference type="GO" id="GO:0000976">
    <property type="term" value="F:transcription cis-regulatory region binding"/>
    <property type="evidence" value="ECO:0007669"/>
    <property type="project" value="TreeGrafter"/>
</dbReference>
<evidence type="ECO:0000256" key="1">
    <source>
        <dbReference type="ARBA" id="ARBA00004123"/>
    </source>
</evidence>
<comment type="subcellular location">
    <subcellularLocation>
        <location evidence="1">Nucleus</location>
    </subcellularLocation>
</comment>
<dbReference type="AlphaFoldDB" id="A0A5M9J743"/>
<dbReference type="OrthoDB" id="2341546at2759"/>
<sequence>MTSTSVIDDEDHPHSRSDDTTSHKSIGKRSRDQLEKPSKIPASIKSCNECRQQKLGCNVIKEPFKACSRCTRLGIQCKLDSDFKRVAKRHKHSEMQKEIEELRELVAKQSAQLAAANSPDQSGKESNPSSSTDSKPKDQKIDDILVSGEQLAFLFDQYFSRYHHICPILDPSQTCDQTFAQDPILGWGIVLVSARRYPQDPTLVLNLSKAYMKFLWNSISDMPQRSASIKALALLCTWPVPLIRGFTKSRNDKASATMGLSELDPTWMLSGIMMQIALQTGMHRPRHAQDFLKQTRDVSEAELRDRKLIWAMCNIVSQSVSTANGQPTITIYDWGLGDGLEQNSEILPQGIKDRLKIEKFCQKVSKKLYGNSSEVTGVLSDIDEQLSVTNALERQYQQLESESVKFSSLNKLYLLAARLHLHTFAFYVPEFSRNHFPALSSAYSSATRFIQALLDYDLHSEAILPYCSYYILKNLICASCVLLKILNSTYAMQFDSTQGRSLFNAAILALRSTSLATNDFSDRIAEALARMWRSAGSGDLHRRRENFSPIDIKIQSRMSISHVHDCFLRWRKTINPPAILKNASESTCNDPMNNPEASYNKVNGDVLQQDSAATATYFQPGSLEEAINFPPMIADFDLLNSLDWNFDEKLLNTWT</sequence>
<keyword evidence="6" id="KW-0804">Transcription</keyword>
<evidence type="ECO:0000256" key="5">
    <source>
        <dbReference type="ARBA" id="ARBA00023125"/>
    </source>
</evidence>
<dbReference type="PANTHER" id="PTHR31845:SF21">
    <property type="entry name" value="REGULATORY PROTEIN LEU3"/>
    <property type="match status" value="1"/>
</dbReference>
<dbReference type="VEuPathDB" id="FungiDB:MFRU_052g00010"/>
<keyword evidence="2" id="KW-0479">Metal-binding</keyword>
<comment type="caution">
    <text evidence="10">The sequence shown here is derived from an EMBL/GenBank/DDBJ whole genome shotgun (WGS) entry which is preliminary data.</text>
</comment>
<feature type="compositionally biased region" description="Polar residues" evidence="8">
    <location>
        <begin position="118"/>
        <end position="133"/>
    </location>
</feature>
<dbReference type="InterPro" id="IPR051089">
    <property type="entry name" value="prtT"/>
</dbReference>
<dbReference type="GO" id="GO:0008270">
    <property type="term" value="F:zinc ion binding"/>
    <property type="evidence" value="ECO:0007669"/>
    <property type="project" value="InterPro"/>
</dbReference>
<dbReference type="GO" id="GO:0005634">
    <property type="term" value="C:nucleus"/>
    <property type="evidence" value="ECO:0007669"/>
    <property type="project" value="UniProtKB-SubCell"/>
</dbReference>
<dbReference type="SMART" id="SM00066">
    <property type="entry name" value="GAL4"/>
    <property type="match status" value="1"/>
</dbReference>
<dbReference type="PANTHER" id="PTHR31845">
    <property type="entry name" value="FINGER DOMAIN PROTEIN, PUTATIVE-RELATED"/>
    <property type="match status" value="1"/>
</dbReference>
<keyword evidence="4" id="KW-0805">Transcription regulation</keyword>
<organism evidence="10 11">
    <name type="scientific">Monilinia fructicola</name>
    <name type="common">Brown rot fungus</name>
    <name type="synonym">Ciboria fructicola</name>
    <dbReference type="NCBI Taxonomy" id="38448"/>
    <lineage>
        <taxon>Eukaryota</taxon>
        <taxon>Fungi</taxon>
        <taxon>Dikarya</taxon>
        <taxon>Ascomycota</taxon>
        <taxon>Pezizomycotina</taxon>
        <taxon>Leotiomycetes</taxon>
        <taxon>Helotiales</taxon>
        <taxon>Sclerotiniaceae</taxon>
        <taxon>Monilinia</taxon>
    </lineage>
</organism>
<name>A0A5M9J743_MONFR</name>
<evidence type="ECO:0000256" key="2">
    <source>
        <dbReference type="ARBA" id="ARBA00022723"/>
    </source>
</evidence>
<evidence type="ECO:0000313" key="10">
    <source>
        <dbReference type="EMBL" id="KAA8563622.1"/>
    </source>
</evidence>
<dbReference type="GO" id="GO:0000981">
    <property type="term" value="F:DNA-binding transcription factor activity, RNA polymerase II-specific"/>
    <property type="evidence" value="ECO:0007669"/>
    <property type="project" value="InterPro"/>
</dbReference>
<evidence type="ECO:0000256" key="7">
    <source>
        <dbReference type="ARBA" id="ARBA00023242"/>
    </source>
</evidence>
<evidence type="ECO:0000256" key="6">
    <source>
        <dbReference type="ARBA" id="ARBA00023163"/>
    </source>
</evidence>
<dbReference type="CDD" id="cd12148">
    <property type="entry name" value="fungal_TF_MHR"/>
    <property type="match status" value="1"/>
</dbReference>
<dbReference type="InterPro" id="IPR036864">
    <property type="entry name" value="Zn2-C6_fun-type_DNA-bd_sf"/>
</dbReference>
<dbReference type="SUPFAM" id="SSF57701">
    <property type="entry name" value="Zn2/Cys6 DNA-binding domain"/>
    <property type="match status" value="1"/>
</dbReference>
<feature type="compositionally biased region" description="Basic and acidic residues" evidence="8">
    <location>
        <begin position="29"/>
        <end position="38"/>
    </location>
</feature>
<evidence type="ECO:0000259" key="9">
    <source>
        <dbReference type="PROSITE" id="PS50048"/>
    </source>
</evidence>
<evidence type="ECO:0000256" key="8">
    <source>
        <dbReference type="SAM" id="MobiDB-lite"/>
    </source>
</evidence>
<dbReference type="FunFam" id="4.10.240.10:FF:000003">
    <property type="entry name" value="C6 transcription factor (Leu3)"/>
    <property type="match status" value="1"/>
</dbReference>
<feature type="compositionally biased region" description="Basic and acidic residues" evidence="8">
    <location>
        <begin position="11"/>
        <end position="22"/>
    </location>
</feature>
<keyword evidence="3" id="KW-0862">Zinc</keyword>
<gene>
    <name evidence="10" type="ORF">EYC84_011645</name>
</gene>
<feature type="region of interest" description="Disordered" evidence="8">
    <location>
        <begin position="110"/>
        <end position="138"/>
    </location>
</feature>
<feature type="domain" description="Zn(2)-C6 fungal-type" evidence="9">
    <location>
        <begin position="46"/>
        <end position="79"/>
    </location>
</feature>
<evidence type="ECO:0000313" key="11">
    <source>
        <dbReference type="Proteomes" id="UP000322873"/>
    </source>
</evidence>
<dbReference type="CDD" id="cd00067">
    <property type="entry name" value="GAL4"/>
    <property type="match status" value="1"/>
</dbReference>
<evidence type="ECO:0000256" key="4">
    <source>
        <dbReference type="ARBA" id="ARBA00023015"/>
    </source>
</evidence>
<feature type="region of interest" description="Disordered" evidence="8">
    <location>
        <begin position="1"/>
        <end position="40"/>
    </location>
</feature>